<dbReference type="Proteomes" id="UP000824263">
    <property type="component" value="Unassembled WGS sequence"/>
</dbReference>
<evidence type="ECO:0000313" key="2">
    <source>
        <dbReference type="Proteomes" id="UP000824263"/>
    </source>
</evidence>
<comment type="caution">
    <text evidence="1">The sequence shown here is derived from an EMBL/GenBank/DDBJ whole genome shotgun (WGS) entry which is preliminary data.</text>
</comment>
<gene>
    <name evidence="1" type="ORF">H9873_01850</name>
</gene>
<dbReference type="EMBL" id="DXGF01000033">
    <property type="protein sequence ID" value="HIW83057.1"/>
    <property type="molecule type" value="Genomic_DNA"/>
</dbReference>
<organism evidence="1 2">
    <name type="scientific">Candidatus Dorea gallistercoris</name>
    <dbReference type="NCBI Taxonomy" id="2838542"/>
    <lineage>
        <taxon>Bacteria</taxon>
        <taxon>Bacillati</taxon>
        <taxon>Bacillota</taxon>
        <taxon>Clostridia</taxon>
        <taxon>Lachnospirales</taxon>
        <taxon>Lachnospiraceae</taxon>
        <taxon>Dorea</taxon>
    </lineage>
</organism>
<reference evidence="1" key="2">
    <citation type="submission" date="2021-04" db="EMBL/GenBank/DDBJ databases">
        <authorList>
            <person name="Gilroy R."/>
        </authorList>
    </citation>
    <scope>NUCLEOTIDE SEQUENCE</scope>
    <source>
        <strain evidence="1">ChiSxjej1B13-11762</strain>
    </source>
</reference>
<reference evidence="1" key="1">
    <citation type="journal article" date="2021" name="PeerJ">
        <title>Extensive microbial diversity within the chicken gut microbiome revealed by metagenomics and culture.</title>
        <authorList>
            <person name="Gilroy R."/>
            <person name="Ravi A."/>
            <person name="Getino M."/>
            <person name="Pursley I."/>
            <person name="Horton D.L."/>
            <person name="Alikhan N.F."/>
            <person name="Baker D."/>
            <person name="Gharbi K."/>
            <person name="Hall N."/>
            <person name="Watson M."/>
            <person name="Adriaenssens E.M."/>
            <person name="Foster-Nyarko E."/>
            <person name="Jarju S."/>
            <person name="Secka A."/>
            <person name="Antonio M."/>
            <person name="Oren A."/>
            <person name="Chaudhuri R.R."/>
            <person name="La Ragione R."/>
            <person name="Hildebrand F."/>
            <person name="Pallen M.J."/>
        </authorList>
    </citation>
    <scope>NUCLEOTIDE SEQUENCE</scope>
    <source>
        <strain evidence="1">ChiSxjej1B13-11762</strain>
    </source>
</reference>
<sequence length="102" mass="11802">MNEAEKRRKQLLEETRSLYSDWRTPPAVHPRYRAAYGKLYRRENSQEDLPGTFGLRTFLCVLLFAAFVAMDHQGGKILEADSGRITEEITTDLDVAEVWKNL</sequence>
<accession>A0A9D1R8L8</accession>
<proteinExistence type="predicted"/>
<dbReference type="AlphaFoldDB" id="A0A9D1R8L8"/>
<evidence type="ECO:0000313" key="1">
    <source>
        <dbReference type="EMBL" id="HIW83057.1"/>
    </source>
</evidence>
<protein>
    <submittedName>
        <fullName evidence="1">Uncharacterized protein</fullName>
    </submittedName>
</protein>
<name>A0A9D1R8L8_9FIRM</name>